<dbReference type="PATRIC" id="fig|33036.3.peg.197"/>
<comment type="similarity">
    <text evidence="1">Belongs to the bacterial solute-binding protein 1 family.</text>
</comment>
<reference evidence="5" key="1">
    <citation type="submission" date="2016-01" db="EMBL/GenBank/DDBJ databases">
        <authorList>
            <person name="Mitreva M."/>
            <person name="Pepin K.H."/>
            <person name="Mihindukulasuriya K.A."/>
            <person name="Fulton R."/>
            <person name="Fronick C."/>
            <person name="O'Laughlin M."/>
            <person name="Miner T."/>
            <person name="Herter B."/>
            <person name="Rosa B.A."/>
            <person name="Cordes M."/>
            <person name="Tomlinson C."/>
            <person name="Wollam A."/>
            <person name="Palsikar V.B."/>
            <person name="Mardis E.R."/>
            <person name="Wilson R.K."/>
        </authorList>
    </citation>
    <scope>NUCLEOTIDE SEQUENCE [LARGE SCALE GENOMIC DNA]</scope>
    <source>
        <strain evidence="5">MJR8151</strain>
    </source>
</reference>
<dbReference type="GO" id="GO:1901982">
    <property type="term" value="F:maltose binding"/>
    <property type="evidence" value="ECO:0007669"/>
    <property type="project" value="TreeGrafter"/>
</dbReference>
<evidence type="ECO:0000256" key="2">
    <source>
        <dbReference type="ARBA" id="ARBA00022448"/>
    </source>
</evidence>
<dbReference type="GO" id="GO:0055052">
    <property type="term" value="C:ATP-binding cassette (ABC) transporter complex, substrate-binding subunit-containing"/>
    <property type="evidence" value="ECO:0007669"/>
    <property type="project" value="TreeGrafter"/>
</dbReference>
<keyword evidence="3" id="KW-0732">Signal</keyword>
<evidence type="ECO:0000256" key="1">
    <source>
        <dbReference type="ARBA" id="ARBA00008520"/>
    </source>
</evidence>
<evidence type="ECO:0000256" key="3">
    <source>
        <dbReference type="ARBA" id="ARBA00022729"/>
    </source>
</evidence>
<dbReference type="Pfam" id="PF01547">
    <property type="entry name" value="SBP_bac_1"/>
    <property type="match status" value="1"/>
</dbReference>
<comment type="caution">
    <text evidence="4">The sequence shown here is derived from an EMBL/GenBank/DDBJ whole genome shotgun (WGS) entry which is preliminary data.</text>
</comment>
<dbReference type="OrthoDB" id="9763054at2"/>
<dbReference type="InterPro" id="IPR006059">
    <property type="entry name" value="SBP"/>
</dbReference>
<dbReference type="STRING" id="33036.HMPREF3200_00194"/>
<protein>
    <submittedName>
        <fullName evidence="4">ABC transporter, solute-binding protein</fullName>
    </submittedName>
</protein>
<organism evidence="4 5">
    <name type="scientific">Anaerococcus tetradius</name>
    <dbReference type="NCBI Taxonomy" id="33036"/>
    <lineage>
        <taxon>Bacteria</taxon>
        <taxon>Bacillati</taxon>
        <taxon>Bacillota</taxon>
        <taxon>Tissierellia</taxon>
        <taxon>Tissierellales</taxon>
        <taxon>Peptoniphilaceae</taxon>
        <taxon>Anaerococcus</taxon>
    </lineage>
</organism>
<keyword evidence="2" id="KW-0813">Transport</keyword>
<keyword evidence="5" id="KW-1185">Reference proteome</keyword>
<dbReference type="EMBL" id="LRPM01000005">
    <property type="protein sequence ID" value="KWZ79136.1"/>
    <property type="molecule type" value="Genomic_DNA"/>
</dbReference>
<dbReference type="PROSITE" id="PS51257">
    <property type="entry name" value="PROKAR_LIPOPROTEIN"/>
    <property type="match status" value="1"/>
</dbReference>
<dbReference type="PANTHER" id="PTHR30061:SF50">
    <property type="entry name" value="MALTOSE_MALTODEXTRIN-BINDING PERIPLASMIC PROTEIN"/>
    <property type="match status" value="1"/>
</dbReference>
<dbReference type="AlphaFoldDB" id="A0A133KHX7"/>
<dbReference type="Gene3D" id="3.40.190.10">
    <property type="entry name" value="Periplasmic binding protein-like II"/>
    <property type="match status" value="1"/>
</dbReference>
<proteinExistence type="inferred from homology"/>
<dbReference type="PANTHER" id="PTHR30061">
    <property type="entry name" value="MALTOSE-BINDING PERIPLASMIC PROTEIN"/>
    <property type="match status" value="1"/>
</dbReference>
<dbReference type="SUPFAM" id="SSF53850">
    <property type="entry name" value="Periplasmic binding protein-like II"/>
    <property type="match status" value="1"/>
</dbReference>
<dbReference type="CDD" id="cd13585">
    <property type="entry name" value="PBP2_TMBP_like"/>
    <property type="match status" value="1"/>
</dbReference>
<gene>
    <name evidence="4" type="ORF">HMPREF3200_00194</name>
</gene>
<dbReference type="GO" id="GO:0042956">
    <property type="term" value="P:maltodextrin transmembrane transport"/>
    <property type="evidence" value="ECO:0007669"/>
    <property type="project" value="TreeGrafter"/>
</dbReference>
<evidence type="ECO:0000313" key="5">
    <source>
        <dbReference type="Proteomes" id="UP000070383"/>
    </source>
</evidence>
<dbReference type="RefSeq" id="WP_004836620.1">
    <property type="nucleotide sequence ID" value="NZ_CAMPNK010000019.1"/>
</dbReference>
<dbReference type="Proteomes" id="UP000070383">
    <property type="component" value="Unassembled WGS sequence"/>
</dbReference>
<sequence length="424" mass="48023">MKAIKKMLFAVAAVTMLTGCSGNESKDKADNGTSNNGKTVVRMAMWNPDQIEVMKEIEKKYEEKHPDIDIQIEETTFKDHFTKLETQAQGQVMPDIFTMNGPNFVKFASNGVLEPLDEHMDKLNFKKEDFPKGLIDLYTYEGKLYGIPKDWDLTALFYNKEIFDQAGVEYPNENWTWDDFVKAAEKLTNKEKGIWGTSAKSMTQEGIYDTIPQSGGYIISEDKKKSGYDSPEAEAGVKRWTDLIEKGISPDLKTLTDTPDNDLFKAGKIAMVYLGSWRVPEFFGDASFKDKVDLQIMPLIKKRAATIHGLSYALAKDSKNKEQALDFMAYLASEEVNELWASKGTVIPALNKSLKTWEASYPDKNLKAYVDELEYSVPYPVSKNTPVWNQYENDAINEIFSLERPAKDSLKDLADKMNDALSKE</sequence>
<evidence type="ECO:0000313" key="4">
    <source>
        <dbReference type="EMBL" id="KWZ79136.1"/>
    </source>
</evidence>
<accession>A0A133KHX7</accession>
<name>A0A133KHX7_9FIRM</name>
<dbReference type="GO" id="GO:0015768">
    <property type="term" value="P:maltose transport"/>
    <property type="evidence" value="ECO:0007669"/>
    <property type="project" value="TreeGrafter"/>
</dbReference>